<evidence type="ECO:0008006" key="2">
    <source>
        <dbReference type="Google" id="ProtNLM"/>
    </source>
</evidence>
<dbReference type="Pfam" id="PF13911">
    <property type="entry name" value="AhpC-TSA_2"/>
    <property type="match status" value="1"/>
</dbReference>
<accession>A0A7S0L4Z0</accession>
<gene>
    <name evidence="1" type="ORF">CPEL01642_LOCUS2970</name>
</gene>
<reference evidence="1" key="1">
    <citation type="submission" date="2021-01" db="EMBL/GenBank/DDBJ databases">
        <authorList>
            <person name="Corre E."/>
            <person name="Pelletier E."/>
            <person name="Niang G."/>
            <person name="Scheremetjew M."/>
            <person name="Finn R."/>
            <person name="Kale V."/>
            <person name="Holt S."/>
            <person name="Cochrane G."/>
            <person name="Meng A."/>
            <person name="Brown T."/>
            <person name="Cohen L."/>
        </authorList>
    </citation>
    <scope>NUCLEOTIDE SEQUENCE</scope>
    <source>
        <strain evidence="1">PLY182g</strain>
    </source>
</reference>
<sequence>MPPIYGVLKQTADTAEEDERLGILEYASQHFCGPVLYDEEQALYKLLGVSGINVCKLLCNPCRTASIFREANRRGSSLRISGNMAGDWYTQGGILVVATDGSIVFKHLEEFGSALPLVEIEQAILSIIQR</sequence>
<protein>
    <recommendedName>
        <fullName evidence="2">Peroxiredoxin-like 2 activated in M-CSF stimulated monocytes</fullName>
    </recommendedName>
</protein>
<dbReference type="EMBL" id="HBEY01006081">
    <property type="protein sequence ID" value="CAD8599640.1"/>
    <property type="molecule type" value="Transcribed_RNA"/>
</dbReference>
<evidence type="ECO:0000313" key="1">
    <source>
        <dbReference type="EMBL" id="CAD8599640.1"/>
    </source>
</evidence>
<dbReference type="AlphaFoldDB" id="A0A7S0L4Z0"/>
<name>A0A7S0L4Z0_9EUKA</name>
<proteinExistence type="predicted"/>
<dbReference type="InterPro" id="IPR032801">
    <property type="entry name" value="PXL2A/B/C"/>
</dbReference>
<organism evidence="1">
    <name type="scientific">Coccolithus braarudii</name>
    <dbReference type="NCBI Taxonomy" id="221442"/>
    <lineage>
        <taxon>Eukaryota</taxon>
        <taxon>Haptista</taxon>
        <taxon>Haptophyta</taxon>
        <taxon>Prymnesiophyceae</taxon>
        <taxon>Coccolithales</taxon>
        <taxon>Coccolithaceae</taxon>
        <taxon>Coccolithus</taxon>
    </lineage>
</organism>